<dbReference type="AlphaFoldDB" id="G2YJW9"/>
<keyword evidence="2" id="KW-1133">Transmembrane helix</keyword>
<accession>G2YJW9</accession>
<dbReference type="EMBL" id="FQ790339">
    <property type="protein sequence ID" value="CCD34998.1"/>
    <property type="molecule type" value="Genomic_DNA"/>
</dbReference>
<feature type="compositionally biased region" description="Basic and acidic residues" evidence="1">
    <location>
        <begin position="63"/>
        <end position="75"/>
    </location>
</feature>
<feature type="transmembrane region" description="Helical" evidence="2">
    <location>
        <begin position="12"/>
        <end position="33"/>
    </location>
</feature>
<name>G2YJW9_BOTF4</name>
<dbReference type="Proteomes" id="UP000008177">
    <property type="component" value="Unplaced contigs"/>
</dbReference>
<evidence type="ECO:0000313" key="4">
    <source>
        <dbReference type="Proteomes" id="UP000008177"/>
    </source>
</evidence>
<keyword evidence="2" id="KW-0472">Membrane</keyword>
<evidence type="ECO:0000256" key="2">
    <source>
        <dbReference type="SAM" id="Phobius"/>
    </source>
</evidence>
<evidence type="ECO:0000313" key="3">
    <source>
        <dbReference type="EMBL" id="CCD34998.1"/>
    </source>
</evidence>
<proteinExistence type="predicted"/>
<gene>
    <name evidence="3" type="ORF">BofuT4_P083200.1</name>
</gene>
<evidence type="ECO:0000256" key="1">
    <source>
        <dbReference type="SAM" id="MobiDB-lite"/>
    </source>
</evidence>
<sequence length="130" mass="14804">MFPRWNVVEIGVFVAFLLLFIFVVFLCLALFVAEPPRLNFFLALYPPLFSGPSHPSSLPRPKPILDHEGGSKTQKDPVSSNIYGYGENPMKHSNWDETRSQREFCTALHSWAVKYMNQEKPKASVTSGRM</sequence>
<reference evidence="4" key="1">
    <citation type="journal article" date="2011" name="PLoS Genet.">
        <title>Genomic analysis of the necrotrophic fungal pathogens Sclerotinia sclerotiorum and Botrytis cinerea.</title>
        <authorList>
            <person name="Amselem J."/>
            <person name="Cuomo C.A."/>
            <person name="van Kan J.A."/>
            <person name="Viaud M."/>
            <person name="Benito E.P."/>
            <person name="Couloux A."/>
            <person name="Coutinho P.M."/>
            <person name="de Vries R.P."/>
            <person name="Dyer P.S."/>
            <person name="Fillinger S."/>
            <person name="Fournier E."/>
            <person name="Gout L."/>
            <person name="Hahn M."/>
            <person name="Kohn L."/>
            <person name="Lapalu N."/>
            <person name="Plummer K.M."/>
            <person name="Pradier J.M."/>
            <person name="Quevillon E."/>
            <person name="Sharon A."/>
            <person name="Simon A."/>
            <person name="ten Have A."/>
            <person name="Tudzynski B."/>
            <person name="Tudzynski P."/>
            <person name="Wincker P."/>
            <person name="Andrew M."/>
            <person name="Anthouard V."/>
            <person name="Beever R.E."/>
            <person name="Beffa R."/>
            <person name="Benoit I."/>
            <person name="Bouzid O."/>
            <person name="Brault B."/>
            <person name="Chen Z."/>
            <person name="Choquer M."/>
            <person name="Collemare J."/>
            <person name="Cotton P."/>
            <person name="Danchin E.G."/>
            <person name="Da Silva C."/>
            <person name="Gautier A."/>
            <person name="Giraud C."/>
            <person name="Giraud T."/>
            <person name="Gonzalez C."/>
            <person name="Grossetete S."/>
            <person name="Guldener U."/>
            <person name="Henrissat B."/>
            <person name="Howlett B.J."/>
            <person name="Kodira C."/>
            <person name="Kretschmer M."/>
            <person name="Lappartient A."/>
            <person name="Leroch M."/>
            <person name="Levis C."/>
            <person name="Mauceli E."/>
            <person name="Neuveglise C."/>
            <person name="Oeser B."/>
            <person name="Pearson M."/>
            <person name="Poulain J."/>
            <person name="Poussereau N."/>
            <person name="Quesneville H."/>
            <person name="Rascle C."/>
            <person name="Schumacher J."/>
            <person name="Segurens B."/>
            <person name="Sexton A."/>
            <person name="Silva E."/>
            <person name="Sirven C."/>
            <person name="Soanes D.M."/>
            <person name="Talbot N.J."/>
            <person name="Templeton M."/>
            <person name="Yandava C."/>
            <person name="Yarden O."/>
            <person name="Zeng Q."/>
            <person name="Rollins J.A."/>
            <person name="Lebrun M.H."/>
            <person name="Dickman M."/>
        </authorList>
    </citation>
    <scope>NUCLEOTIDE SEQUENCE [LARGE SCALE GENOMIC DNA]</scope>
    <source>
        <strain evidence="4">T4</strain>
    </source>
</reference>
<feature type="region of interest" description="Disordered" evidence="1">
    <location>
        <begin position="52"/>
        <end position="85"/>
    </location>
</feature>
<dbReference type="HOGENOM" id="CLU_1937840_0_0_1"/>
<organism evidence="3 4">
    <name type="scientific">Botryotinia fuckeliana (strain T4)</name>
    <name type="common">Noble rot fungus</name>
    <name type="synonym">Botrytis cinerea</name>
    <dbReference type="NCBI Taxonomy" id="999810"/>
    <lineage>
        <taxon>Eukaryota</taxon>
        <taxon>Fungi</taxon>
        <taxon>Dikarya</taxon>
        <taxon>Ascomycota</taxon>
        <taxon>Pezizomycotina</taxon>
        <taxon>Leotiomycetes</taxon>
        <taxon>Helotiales</taxon>
        <taxon>Sclerotiniaceae</taxon>
        <taxon>Botrytis</taxon>
    </lineage>
</organism>
<keyword evidence="2" id="KW-0812">Transmembrane</keyword>
<protein>
    <submittedName>
        <fullName evidence="3">Uncharacterized protein</fullName>
    </submittedName>
</protein>
<dbReference type="InParanoid" id="G2YJW9"/>